<dbReference type="EMBL" id="CP000838">
    <property type="protein sequence ID" value="ABW31703.1"/>
    <property type="molecule type" value="Genomic_DNA"/>
</dbReference>
<dbReference type="GO" id="GO:0043565">
    <property type="term" value="F:sequence-specific DNA binding"/>
    <property type="evidence" value="ECO:0007669"/>
    <property type="project" value="InterPro"/>
</dbReference>
<name>A8ZKK3_ACAM1</name>
<geneLocation type="plasmid" evidence="5 6">
    <name>pREB1</name>
</geneLocation>
<protein>
    <submittedName>
        <fullName evidence="5">Transcriptional regulator, AraC family</fullName>
    </submittedName>
</protein>
<dbReference type="SMART" id="SM00342">
    <property type="entry name" value="HTH_ARAC"/>
    <property type="match status" value="1"/>
</dbReference>
<dbReference type="PROSITE" id="PS00041">
    <property type="entry name" value="HTH_ARAC_FAMILY_1"/>
    <property type="match status" value="1"/>
</dbReference>
<organism evidence="5 6">
    <name type="scientific">Acaryochloris marina (strain MBIC 11017)</name>
    <dbReference type="NCBI Taxonomy" id="329726"/>
    <lineage>
        <taxon>Bacteria</taxon>
        <taxon>Bacillati</taxon>
        <taxon>Cyanobacteriota</taxon>
        <taxon>Cyanophyceae</taxon>
        <taxon>Acaryochloridales</taxon>
        <taxon>Acaryochloridaceae</taxon>
        <taxon>Acaryochloris</taxon>
    </lineage>
</organism>
<reference evidence="5 6" key="1">
    <citation type="journal article" date="2008" name="Proc. Natl. Acad. Sci. U.S.A.">
        <title>Niche adaptation and genome expansion in the chlorophyll d-producing cyanobacterium Acaryochloris marina.</title>
        <authorList>
            <person name="Swingley W.D."/>
            <person name="Chen M."/>
            <person name="Cheung P.C."/>
            <person name="Conrad A.L."/>
            <person name="Dejesa L.C."/>
            <person name="Hao J."/>
            <person name="Honchak B.M."/>
            <person name="Karbach L.E."/>
            <person name="Kurdoglu A."/>
            <person name="Lahiri S."/>
            <person name="Mastrian S.D."/>
            <person name="Miyashita H."/>
            <person name="Page L."/>
            <person name="Ramakrishna P."/>
            <person name="Satoh S."/>
            <person name="Sattley W.M."/>
            <person name="Shimada Y."/>
            <person name="Taylor H.L."/>
            <person name="Tomo T."/>
            <person name="Tsuchiya T."/>
            <person name="Wang Z.T."/>
            <person name="Raymond J."/>
            <person name="Mimuro M."/>
            <person name="Blankenship R.E."/>
            <person name="Touchman J.W."/>
        </authorList>
    </citation>
    <scope>NUCLEOTIDE SEQUENCE [LARGE SCALE GENOMIC DNA]</scope>
    <source>
        <strain evidence="6">MBIC 11017</strain>
        <plasmid evidence="6">Plasmid pREB1</plasmid>
    </source>
</reference>
<keyword evidence="5" id="KW-0614">Plasmid</keyword>
<dbReference type="PANTHER" id="PTHR47893:SF1">
    <property type="entry name" value="REGULATORY PROTEIN PCHR"/>
    <property type="match status" value="1"/>
</dbReference>
<gene>
    <name evidence="5" type="ordered locus">AM1_A0199</name>
</gene>
<dbReference type="Proteomes" id="UP000000268">
    <property type="component" value="Plasmid pREB1"/>
</dbReference>
<evidence type="ECO:0000313" key="5">
    <source>
        <dbReference type="EMBL" id="ABW31703.1"/>
    </source>
</evidence>
<keyword evidence="3" id="KW-0804">Transcription</keyword>
<accession>A8ZKK3</accession>
<dbReference type="GO" id="GO:0003700">
    <property type="term" value="F:DNA-binding transcription factor activity"/>
    <property type="evidence" value="ECO:0007669"/>
    <property type="project" value="InterPro"/>
</dbReference>
<evidence type="ECO:0000256" key="2">
    <source>
        <dbReference type="ARBA" id="ARBA00023125"/>
    </source>
</evidence>
<dbReference type="HOGENOM" id="CLU_052345_4_1_3"/>
<sequence>MALTLTQADLTDLMEQAENKGETIYQLLEYGVQSNLPIQFGQAGERVMQLRQGLEIAVLHGRLNQPLRVIRQHETTFPLVAKFYLSGTSRVQTLDATDIDCDYQELAGHHYLYHLPNHTEIEEWFASQALKVVIISIDPDYFNGLDHGHSALPKPIQSLLAGDRTHRFHQPLGRITDSIQQQIQKIFHCPYTGLMQQLYLESKVLELLTLQLSTWQYNSRQTTNLDIDEIEQLHWAKETLVQQAQQPPSLTEFAQQVGLSEHRLNQGFRHLFGTTVFGYLKQYRLQQAQALLHNPNLSIAKVAATVGYRNPEAFSTAFRQQFAISPKAYQLGRRP</sequence>
<dbReference type="RefSeq" id="WP_012166699.1">
    <property type="nucleotide sequence ID" value="NC_009926.1"/>
</dbReference>
<dbReference type="SUPFAM" id="SSF46689">
    <property type="entry name" value="Homeodomain-like"/>
    <property type="match status" value="2"/>
</dbReference>
<dbReference type="Gene3D" id="1.10.10.60">
    <property type="entry name" value="Homeodomain-like"/>
    <property type="match status" value="2"/>
</dbReference>
<keyword evidence="1" id="KW-0805">Transcription regulation</keyword>
<keyword evidence="2" id="KW-0238">DNA-binding</keyword>
<dbReference type="AlphaFoldDB" id="A8ZKK3"/>
<dbReference type="Pfam" id="PF12833">
    <property type="entry name" value="HTH_18"/>
    <property type="match status" value="1"/>
</dbReference>
<dbReference type="InterPro" id="IPR018062">
    <property type="entry name" value="HTH_AraC-typ_CS"/>
</dbReference>
<proteinExistence type="predicted"/>
<keyword evidence="6" id="KW-1185">Reference proteome</keyword>
<evidence type="ECO:0000256" key="3">
    <source>
        <dbReference type="ARBA" id="ARBA00023163"/>
    </source>
</evidence>
<feature type="domain" description="HTH araC/xylS-type" evidence="4">
    <location>
        <begin position="234"/>
        <end position="332"/>
    </location>
</feature>
<dbReference type="PROSITE" id="PS01124">
    <property type="entry name" value="HTH_ARAC_FAMILY_2"/>
    <property type="match status" value="1"/>
</dbReference>
<evidence type="ECO:0000313" key="6">
    <source>
        <dbReference type="Proteomes" id="UP000000268"/>
    </source>
</evidence>
<dbReference type="KEGG" id="amr:AM1_A0199"/>
<evidence type="ECO:0000259" key="4">
    <source>
        <dbReference type="PROSITE" id="PS01124"/>
    </source>
</evidence>
<dbReference type="InterPro" id="IPR009057">
    <property type="entry name" value="Homeodomain-like_sf"/>
</dbReference>
<dbReference type="OrthoDB" id="7544370at2"/>
<evidence type="ECO:0000256" key="1">
    <source>
        <dbReference type="ARBA" id="ARBA00023015"/>
    </source>
</evidence>
<dbReference type="InterPro" id="IPR018060">
    <property type="entry name" value="HTH_AraC"/>
</dbReference>
<dbReference type="PANTHER" id="PTHR47893">
    <property type="entry name" value="REGULATORY PROTEIN PCHR"/>
    <property type="match status" value="1"/>
</dbReference>
<dbReference type="InterPro" id="IPR053142">
    <property type="entry name" value="PchR_regulatory_protein"/>
</dbReference>